<keyword evidence="2" id="KW-0805">Transcription regulation</keyword>
<dbReference type="EMBL" id="VFPQ01000002">
    <property type="protein sequence ID" value="TQM72699.1"/>
    <property type="molecule type" value="Genomic_DNA"/>
</dbReference>
<dbReference type="InterPro" id="IPR036388">
    <property type="entry name" value="WH-like_DNA-bd_sf"/>
</dbReference>
<evidence type="ECO:0000313" key="9">
    <source>
        <dbReference type="Proteomes" id="UP000319213"/>
    </source>
</evidence>
<keyword evidence="5" id="KW-0804">Transcription</keyword>
<dbReference type="CDD" id="cd08411">
    <property type="entry name" value="PBP2_OxyR"/>
    <property type="match status" value="1"/>
</dbReference>
<comment type="similarity">
    <text evidence="1">Belongs to the LysR transcriptional regulatory family.</text>
</comment>
<dbReference type="FunFam" id="1.10.10.10:FF:000001">
    <property type="entry name" value="LysR family transcriptional regulator"/>
    <property type="match status" value="1"/>
</dbReference>
<dbReference type="PRINTS" id="PR00039">
    <property type="entry name" value="HTHLYSR"/>
</dbReference>
<dbReference type="GO" id="GO:0003677">
    <property type="term" value="F:DNA binding"/>
    <property type="evidence" value="ECO:0007669"/>
    <property type="project" value="UniProtKB-KW"/>
</dbReference>
<evidence type="ECO:0000256" key="3">
    <source>
        <dbReference type="ARBA" id="ARBA00023125"/>
    </source>
</evidence>
<reference evidence="8 9" key="1">
    <citation type="submission" date="2019-06" db="EMBL/GenBank/DDBJ databases">
        <title>Sequencing the genomes of 1000 actinobacteria strains.</title>
        <authorList>
            <person name="Klenk H.-P."/>
        </authorList>
    </citation>
    <scope>NUCLEOTIDE SEQUENCE [LARGE SCALE GENOMIC DNA]</scope>
    <source>
        <strain evidence="8 9">DSM 43186</strain>
    </source>
</reference>
<sequence>MASISTSTPTIAQLRAFLAVAAHLHFREAANSLRMSQSALSSAVSSLEETLGTQLLERTTRKVLLTPAGARVAMHATRVLRAMDDLIYGAARSREPFTGEVRLGVIPTVAPYLLPALLPMFAARFPRLTLTLQEAQTEEVLDQLREGGLDVALLALPTAASGVVEVPLYDEDFLLAVPADHALATGDEPLPRDILKELDIVLLNRGHCLREQALDVCREVGARATMATFATSLPTLVQLVAHGLGVTLIPETAVRVETGRGVPLALRRFADPAPGRRIGLAYRASSVRGGEFRGIAEAIREVLYERELPVRVIPGEAETALLDEAMAGLIAGAAPAPPPAPDGDGTAGR</sequence>
<dbReference type="Pfam" id="PF00126">
    <property type="entry name" value="HTH_1"/>
    <property type="match status" value="1"/>
</dbReference>
<name>A0A543IQ80_9ACTN</name>
<dbReference type="Gene3D" id="1.10.10.10">
    <property type="entry name" value="Winged helix-like DNA-binding domain superfamily/Winged helix DNA-binding domain"/>
    <property type="match status" value="1"/>
</dbReference>
<protein>
    <recommendedName>
        <fullName evidence="6">Probable hydrogen peroxide-inducible genes activator</fullName>
    </recommendedName>
</protein>
<dbReference type="InterPro" id="IPR005119">
    <property type="entry name" value="LysR_subst-bd"/>
</dbReference>
<dbReference type="Proteomes" id="UP000319213">
    <property type="component" value="Unassembled WGS sequence"/>
</dbReference>
<feature type="domain" description="HTH lysR-type" evidence="7">
    <location>
        <begin position="9"/>
        <end position="66"/>
    </location>
</feature>
<comment type="caution">
    <text evidence="8">The sequence shown here is derived from an EMBL/GenBank/DDBJ whole genome shotgun (WGS) entry which is preliminary data.</text>
</comment>
<organism evidence="8 9">
    <name type="scientific">Thermopolyspora flexuosa</name>
    <dbReference type="NCBI Taxonomy" id="103836"/>
    <lineage>
        <taxon>Bacteria</taxon>
        <taxon>Bacillati</taxon>
        <taxon>Actinomycetota</taxon>
        <taxon>Actinomycetes</taxon>
        <taxon>Streptosporangiales</taxon>
        <taxon>Streptosporangiaceae</taxon>
        <taxon>Thermopolyspora</taxon>
    </lineage>
</organism>
<dbReference type="PROSITE" id="PS50931">
    <property type="entry name" value="HTH_LYSR"/>
    <property type="match status" value="1"/>
</dbReference>
<dbReference type="PANTHER" id="PTHR30346">
    <property type="entry name" value="TRANSCRIPTIONAL DUAL REGULATOR HCAR-RELATED"/>
    <property type="match status" value="1"/>
</dbReference>
<evidence type="ECO:0000256" key="4">
    <source>
        <dbReference type="ARBA" id="ARBA00023159"/>
    </source>
</evidence>
<dbReference type="InterPro" id="IPR000847">
    <property type="entry name" value="LysR_HTH_N"/>
</dbReference>
<dbReference type="SUPFAM" id="SSF53850">
    <property type="entry name" value="Periplasmic binding protein-like II"/>
    <property type="match status" value="1"/>
</dbReference>
<dbReference type="GO" id="GO:0032993">
    <property type="term" value="C:protein-DNA complex"/>
    <property type="evidence" value="ECO:0007669"/>
    <property type="project" value="TreeGrafter"/>
</dbReference>
<dbReference type="Gene3D" id="3.40.190.10">
    <property type="entry name" value="Periplasmic binding protein-like II"/>
    <property type="match status" value="2"/>
</dbReference>
<gene>
    <name evidence="8" type="ORF">FHX40_4852</name>
</gene>
<evidence type="ECO:0000313" key="8">
    <source>
        <dbReference type="EMBL" id="TQM72699.1"/>
    </source>
</evidence>
<evidence type="ECO:0000256" key="6">
    <source>
        <dbReference type="ARBA" id="ARBA00040885"/>
    </source>
</evidence>
<keyword evidence="3" id="KW-0238">DNA-binding</keyword>
<dbReference type="AlphaFoldDB" id="A0A543IQ80"/>
<evidence type="ECO:0000256" key="2">
    <source>
        <dbReference type="ARBA" id="ARBA00023015"/>
    </source>
</evidence>
<dbReference type="GO" id="GO:0003700">
    <property type="term" value="F:DNA-binding transcription factor activity"/>
    <property type="evidence" value="ECO:0007669"/>
    <property type="project" value="InterPro"/>
</dbReference>
<accession>A0A543IQ80</accession>
<dbReference type="RefSeq" id="WP_142262228.1">
    <property type="nucleotide sequence ID" value="NZ_BMPV01000002.1"/>
</dbReference>
<dbReference type="PANTHER" id="PTHR30346:SF26">
    <property type="entry name" value="HYDROGEN PEROXIDE-INDUCIBLE GENES ACTIVATOR"/>
    <property type="match status" value="1"/>
</dbReference>
<evidence type="ECO:0000256" key="5">
    <source>
        <dbReference type="ARBA" id="ARBA00023163"/>
    </source>
</evidence>
<dbReference type="OrthoDB" id="9775392at2"/>
<proteinExistence type="inferred from homology"/>
<dbReference type="SUPFAM" id="SSF46785">
    <property type="entry name" value="Winged helix' DNA-binding domain"/>
    <property type="match status" value="1"/>
</dbReference>
<evidence type="ECO:0000256" key="1">
    <source>
        <dbReference type="ARBA" id="ARBA00009437"/>
    </source>
</evidence>
<evidence type="ECO:0000259" key="7">
    <source>
        <dbReference type="PROSITE" id="PS50931"/>
    </source>
</evidence>
<keyword evidence="9" id="KW-1185">Reference proteome</keyword>
<dbReference type="Pfam" id="PF03466">
    <property type="entry name" value="LysR_substrate"/>
    <property type="match status" value="1"/>
</dbReference>
<dbReference type="InterPro" id="IPR036390">
    <property type="entry name" value="WH_DNA-bd_sf"/>
</dbReference>
<keyword evidence="4" id="KW-0010">Activator</keyword>